<dbReference type="Proteomes" id="UP000429607">
    <property type="component" value="Unassembled WGS sequence"/>
</dbReference>
<comment type="caution">
    <text evidence="3">The sequence shown here is derived from an EMBL/GenBank/DDBJ whole genome shotgun (WGS) entry which is preliminary data.</text>
</comment>
<gene>
    <name evidence="3" type="ORF">PR001_g26064</name>
    <name evidence="2" type="ORF">PR002_g26368</name>
    <name evidence="4" type="ORF">PR003_g27302</name>
</gene>
<proteinExistence type="predicted"/>
<name>A0A6A3I2A8_9STRA</name>
<dbReference type="EMBL" id="QXFU01003767">
    <property type="protein sequence ID" value="KAE8972894.1"/>
    <property type="molecule type" value="Genomic_DNA"/>
</dbReference>
<dbReference type="Proteomes" id="UP000434957">
    <property type="component" value="Unassembled WGS sequence"/>
</dbReference>
<evidence type="ECO:0000313" key="6">
    <source>
        <dbReference type="Proteomes" id="UP000434957"/>
    </source>
</evidence>
<evidence type="ECO:0000313" key="4">
    <source>
        <dbReference type="EMBL" id="KAE9282824.1"/>
    </source>
</evidence>
<dbReference type="AlphaFoldDB" id="A0A6A3I2A8"/>
<dbReference type="EMBL" id="QXFT01003765">
    <property type="protein sequence ID" value="KAE9282824.1"/>
    <property type="molecule type" value="Genomic_DNA"/>
</dbReference>
<dbReference type="OrthoDB" id="10269622at2759"/>
<evidence type="ECO:0000256" key="1">
    <source>
        <dbReference type="SAM" id="SignalP"/>
    </source>
</evidence>
<reference evidence="5 7" key="1">
    <citation type="submission" date="2018-09" db="EMBL/GenBank/DDBJ databases">
        <title>Genomic investigation of the strawberry pathogen Phytophthora fragariae indicates pathogenicity is determined by transcriptional variation in three key races.</title>
        <authorList>
            <person name="Adams T.M."/>
            <person name="Armitage A.D."/>
            <person name="Sobczyk M.K."/>
            <person name="Bates H.J."/>
            <person name="Dunwell J.M."/>
            <person name="Nellist C.F."/>
            <person name="Harrison R.J."/>
        </authorList>
    </citation>
    <scope>NUCLEOTIDE SEQUENCE [LARGE SCALE GENOMIC DNA]</scope>
    <source>
        <strain evidence="3 5">SCRP249</strain>
        <strain evidence="2 7">SCRP324</strain>
        <strain evidence="4 6">SCRP333</strain>
    </source>
</reference>
<accession>A0A6A3I2A8</accession>
<protein>
    <recommendedName>
        <fullName evidence="8">Secreted protein</fullName>
    </recommendedName>
</protein>
<feature type="signal peptide" evidence="1">
    <location>
        <begin position="1"/>
        <end position="30"/>
    </location>
</feature>
<evidence type="ECO:0000313" key="2">
    <source>
        <dbReference type="EMBL" id="KAE8972894.1"/>
    </source>
</evidence>
<dbReference type="EMBL" id="QXFV01003746">
    <property type="protein sequence ID" value="KAE8974208.1"/>
    <property type="molecule type" value="Genomic_DNA"/>
</dbReference>
<evidence type="ECO:0000313" key="5">
    <source>
        <dbReference type="Proteomes" id="UP000429607"/>
    </source>
</evidence>
<evidence type="ECO:0000313" key="3">
    <source>
        <dbReference type="EMBL" id="KAE8974208.1"/>
    </source>
</evidence>
<keyword evidence="6" id="KW-1185">Reference proteome</keyword>
<evidence type="ECO:0008006" key="8">
    <source>
        <dbReference type="Google" id="ProtNLM"/>
    </source>
</evidence>
<sequence length="93" mass="10507">MLSPRWRCSKVCLLHCTASLCLLHRGQCYAEEFWSILYFSRLPRHLRVHVLPILVRCMRTARGSSTCRIREVCSSIHAKAATAESAVTTCCPG</sequence>
<organism evidence="3 5">
    <name type="scientific">Phytophthora rubi</name>
    <dbReference type="NCBI Taxonomy" id="129364"/>
    <lineage>
        <taxon>Eukaryota</taxon>
        <taxon>Sar</taxon>
        <taxon>Stramenopiles</taxon>
        <taxon>Oomycota</taxon>
        <taxon>Peronosporomycetes</taxon>
        <taxon>Peronosporales</taxon>
        <taxon>Peronosporaceae</taxon>
        <taxon>Phytophthora</taxon>
    </lineage>
</organism>
<evidence type="ECO:0000313" key="7">
    <source>
        <dbReference type="Proteomes" id="UP000435112"/>
    </source>
</evidence>
<keyword evidence="1" id="KW-0732">Signal</keyword>
<dbReference type="Proteomes" id="UP000435112">
    <property type="component" value="Unassembled WGS sequence"/>
</dbReference>
<feature type="chain" id="PRO_5036164247" description="Secreted protein" evidence="1">
    <location>
        <begin position="31"/>
        <end position="93"/>
    </location>
</feature>